<evidence type="ECO:0000313" key="1">
    <source>
        <dbReference type="EMBL" id="VWC77535.1"/>
    </source>
</evidence>
<name>A0A6P2UUE9_BURL3</name>
<reference evidence="1 2" key="1">
    <citation type="submission" date="2019-09" db="EMBL/GenBank/DDBJ databases">
        <authorList>
            <person name="Depoorter E."/>
        </authorList>
    </citation>
    <scope>NUCLEOTIDE SEQUENCE [LARGE SCALE GENOMIC DNA]</scope>
    <source>
        <strain evidence="1">R-39750</strain>
    </source>
</reference>
<dbReference type="Proteomes" id="UP000494110">
    <property type="component" value="Unassembled WGS sequence"/>
</dbReference>
<evidence type="ECO:0000313" key="2">
    <source>
        <dbReference type="Proteomes" id="UP000494110"/>
    </source>
</evidence>
<accession>A0A6P2UUE9</accession>
<sequence>MVEVWGVRELRDVKVWCLAVRTVQCDDASLEVWHRLLRHEMAYMLRIDADPINDYLSVSVVDGRQLIAGFCKAMQVYTGLLWVG</sequence>
<proteinExistence type="predicted"/>
<dbReference type="EMBL" id="CABVQN010000003">
    <property type="protein sequence ID" value="VWC77535.1"/>
    <property type="molecule type" value="Genomic_DNA"/>
</dbReference>
<organism evidence="1 2">
    <name type="scientific">Burkholderia lata (strain ATCC 17760 / DSM 23089 / LMG 22485 / NCIMB 9086 / R18194 / 383)</name>
    <dbReference type="NCBI Taxonomy" id="482957"/>
    <lineage>
        <taxon>Bacteria</taxon>
        <taxon>Pseudomonadati</taxon>
        <taxon>Pseudomonadota</taxon>
        <taxon>Betaproteobacteria</taxon>
        <taxon>Burkholderiales</taxon>
        <taxon>Burkholderiaceae</taxon>
        <taxon>Burkholderia</taxon>
        <taxon>Burkholderia cepacia complex</taxon>
    </lineage>
</organism>
<dbReference type="AlphaFoldDB" id="A0A6P2UUE9"/>
<protein>
    <submittedName>
        <fullName evidence="1">Uncharacterized protein</fullName>
    </submittedName>
</protein>
<gene>
    <name evidence="1" type="ORF">BLA39750_00982</name>
</gene>